<evidence type="ECO:0000313" key="3">
    <source>
        <dbReference type="EMBL" id="MFC5146807.1"/>
    </source>
</evidence>
<dbReference type="CDD" id="cd00093">
    <property type="entry name" value="HTH_XRE"/>
    <property type="match status" value="1"/>
</dbReference>
<organism evidence="3 4">
    <name type="scientific">Streptomyces aureoversilis</name>
    <dbReference type="NCBI Taxonomy" id="67277"/>
    <lineage>
        <taxon>Bacteria</taxon>
        <taxon>Bacillati</taxon>
        <taxon>Actinomycetota</taxon>
        <taxon>Actinomycetes</taxon>
        <taxon>Kitasatosporales</taxon>
        <taxon>Streptomycetaceae</taxon>
        <taxon>Streptomyces</taxon>
    </lineage>
</organism>
<dbReference type="SMART" id="SM00530">
    <property type="entry name" value="HTH_XRE"/>
    <property type="match status" value="1"/>
</dbReference>
<evidence type="ECO:0000259" key="2">
    <source>
        <dbReference type="PROSITE" id="PS50943"/>
    </source>
</evidence>
<name>A0ABW0A465_9ACTN</name>
<dbReference type="EMBL" id="JBHSKJ010000010">
    <property type="protein sequence ID" value="MFC5146807.1"/>
    <property type="molecule type" value="Genomic_DNA"/>
</dbReference>
<dbReference type="RefSeq" id="WP_382043648.1">
    <property type="nucleotide sequence ID" value="NZ_JBHSKJ010000010.1"/>
</dbReference>
<dbReference type="SUPFAM" id="SSF47413">
    <property type="entry name" value="lambda repressor-like DNA-binding domains"/>
    <property type="match status" value="1"/>
</dbReference>
<gene>
    <name evidence="3" type="ORF">ACFPP6_19225</name>
</gene>
<reference evidence="4" key="1">
    <citation type="journal article" date="2019" name="Int. J. Syst. Evol. Microbiol.">
        <title>The Global Catalogue of Microorganisms (GCM) 10K type strain sequencing project: providing services to taxonomists for standard genome sequencing and annotation.</title>
        <authorList>
            <consortium name="The Broad Institute Genomics Platform"/>
            <consortium name="The Broad Institute Genome Sequencing Center for Infectious Disease"/>
            <person name="Wu L."/>
            <person name="Ma J."/>
        </authorList>
    </citation>
    <scope>NUCLEOTIDE SEQUENCE [LARGE SCALE GENOMIC DNA]</scope>
    <source>
        <strain evidence="4">CGMCC 4.1641</strain>
    </source>
</reference>
<protein>
    <submittedName>
        <fullName evidence="3">Helix-turn-helix domain-containing protein</fullName>
    </submittedName>
</protein>
<dbReference type="Gene3D" id="1.10.260.40">
    <property type="entry name" value="lambda repressor-like DNA-binding domains"/>
    <property type="match status" value="1"/>
</dbReference>
<evidence type="ECO:0000313" key="4">
    <source>
        <dbReference type="Proteomes" id="UP001596222"/>
    </source>
</evidence>
<dbReference type="InterPro" id="IPR001387">
    <property type="entry name" value="Cro/C1-type_HTH"/>
</dbReference>
<dbReference type="Proteomes" id="UP001596222">
    <property type="component" value="Unassembled WGS sequence"/>
</dbReference>
<sequence length="137" mass="14809">MTKQQPPRPTRLMGDRIRAARETRNLSTQTASAQAEISSGYLFKLENGYVGTPSPRVLHRLSQVLGLDYWELMGLAGYVVPASGDDSAPAPTAPPSPEAAPAPLDRIADALEDVRDELRMIRKALAERQAASPGETL</sequence>
<accession>A0ABW0A465</accession>
<dbReference type="InterPro" id="IPR010982">
    <property type="entry name" value="Lambda_DNA-bd_dom_sf"/>
</dbReference>
<feature type="region of interest" description="Disordered" evidence="1">
    <location>
        <begin position="81"/>
        <end position="105"/>
    </location>
</feature>
<dbReference type="Pfam" id="PF13560">
    <property type="entry name" value="HTH_31"/>
    <property type="match status" value="1"/>
</dbReference>
<proteinExistence type="predicted"/>
<feature type="domain" description="HTH cro/C1-type" evidence="2">
    <location>
        <begin position="17"/>
        <end position="72"/>
    </location>
</feature>
<dbReference type="PROSITE" id="PS50943">
    <property type="entry name" value="HTH_CROC1"/>
    <property type="match status" value="1"/>
</dbReference>
<keyword evidence="4" id="KW-1185">Reference proteome</keyword>
<evidence type="ECO:0000256" key="1">
    <source>
        <dbReference type="SAM" id="MobiDB-lite"/>
    </source>
</evidence>
<comment type="caution">
    <text evidence="3">The sequence shown here is derived from an EMBL/GenBank/DDBJ whole genome shotgun (WGS) entry which is preliminary data.</text>
</comment>
<feature type="compositionally biased region" description="Pro residues" evidence="1">
    <location>
        <begin position="91"/>
        <end position="100"/>
    </location>
</feature>
<feature type="compositionally biased region" description="Low complexity" evidence="1">
    <location>
        <begin position="81"/>
        <end position="90"/>
    </location>
</feature>